<evidence type="ECO:0000256" key="2">
    <source>
        <dbReference type="ARBA" id="ARBA00022679"/>
    </source>
</evidence>
<evidence type="ECO:0000256" key="4">
    <source>
        <dbReference type="HAMAP-Rule" id="MF_00688"/>
    </source>
</evidence>
<dbReference type="NCBIfam" id="TIGR00667">
    <property type="entry name" value="aat"/>
    <property type="match status" value="1"/>
</dbReference>
<dbReference type="InterPro" id="IPR004616">
    <property type="entry name" value="Leu/Phe-tRNA_Trfase"/>
</dbReference>
<comment type="catalytic activity">
    <reaction evidence="4">
        <text>L-phenylalanyl-tRNA(Phe) + an N-terminal L-alpha-aminoacyl-[protein] = an N-terminal L-phenylalanyl-L-alpha-aminoacyl-[protein] + tRNA(Phe)</text>
        <dbReference type="Rhea" id="RHEA:43632"/>
        <dbReference type="Rhea" id="RHEA-COMP:9668"/>
        <dbReference type="Rhea" id="RHEA-COMP:9699"/>
        <dbReference type="Rhea" id="RHEA-COMP:10636"/>
        <dbReference type="Rhea" id="RHEA-COMP:10637"/>
        <dbReference type="ChEBI" id="CHEBI:78442"/>
        <dbReference type="ChEBI" id="CHEBI:78531"/>
        <dbReference type="ChEBI" id="CHEBI:78597"/>
        <dbReference type="ChEBI" id="CHEBI:83561"/>
        <dbReference type="EC" id="2.3.2.6"/>
    </reaction>
</comment>
<dbReference type="GO" id="GO:0008914">
    <property type="term" value="F:leucyl-tRNA--protein transferase activity"/>
    <property type="evidence" value="ECO:0007669"/>
    <property type="project" value="UniProtKB-UniRule"/>
</dbReference>
<evidence type="ECO:0000256" key="1">
    <source>
        <dbReference type="ARBA" id="ARBA00022490"/>
    </source>
</evidence>
<dbReference type="GO" id="GO:0030163">
    <property type="term" value="P:protein catabolic process"/>
    <property type="evidence" value="ECO:0007669"/>
    <property type="project" value="UniProtKB-UniRule"/>
</dbReference>
<dbReference type="AlphaFoldDB" id="A0AAJ5X1X7"/>
<dbReference type="SUPFAM" id="SSF55729">
    <property type="entry name" value="Acyl-CoA N-acyltransferases (Nat)"/>
    <property type="match status" value="1"/>
</dbReference>
<name>A0AAJ5X1X7_9CAUL</name>
<dbReference type="PANTHER" id="PTHR30098">
    <property type="entry name" value="LEUCYL/PHENYLALANYL-TRNA--PROTEIN TRANSFERASE"/>
    <property type="match status" value="1"/>
</dbReference>
<comment type="subcellular location">
    <subcellularLocation>
        <location evidence="4">Cytoplasm</location>
    </subcellularLocation>
</comment>
<dbReference type="FunFam" id="3.40.630.70:FF:000001">
    <property type="entry name" value="Leucyl/phenylalanyl-tRNA--protein transferase"/>
    <property type="match status" value="1"/>
</dbReference>
<dbReference type="Gene3D" id="3.40.630.70">
    <property type="entry name" value="Leucyl/phenylalanyl-tRNA-protein transferase, C-terminal domain"/>
    <property type="match status" value="1"/>
</dbReference>
<dbReference type="Proteomes" id="UP001213664">
    <property type="component" value="Chromosome"/>
</dbReference>
<organism evidence="5 6">
    <name type="scientific">Candidatus Brevundimonas colombiensis</name>
    <dbReference type="NCBI Taxonomy" id="3121376"/>
    <lineage>
        <taxon>Bacteria</taxon>
        <taxon>Pseudomonadati</taxon>
        <taxon>Pseudomonadota</taxon>
        <taxon>Alphaproteobacteria</taxon>
        <taxon>Caulobacterales</taxon>
        <taxon>Caulobacteraceae</taxon>
        <taxon>Brevundimonas</taxon>
    </lineage>
</organism>
<gene>
    <name evidence="4 5" type="primary">aat</name>
    <name evidence="5" type="ORF">P0Y50_14010</name>
</gene>
<protein>
    <recommendedName>
        <fullName evidence="4">Leucyl/phenylalanyl-tRNA--protein transferase</fullName>
        <ecNumber evidence="4">2.3.2.6</ecNumber>
    </recommendedName>
    <alternativeName>
        <fullName evidence="4">L/F-transferase</fullName>
    </alternativeName>
    <alternativeName>
        <fullName evidence="4">Leucyltransferase</fullName>
    </alternativeName>
    <alternativeName>
        <fullName evidence="4">Phenyalanyltransferase</fullName>
    </alternativeName>
</protein>
<accession>A0AAJ5X1X7</accession>
<proteinExistence type="inferred from homology"/>
<dbReference type="PANTHER" id="PTHR30098:SF2">
    <property type="entry name" value="LEUCYL_PHENYLALANYL-TRNA--PROTEIN TRANSFERASE"/>
    <property type="match status" value="1"/>
</dbReference>
<keyword evidence="1 4" id="KW-0963">Cytoplasm</keyword>
<evidence type="ECO:0000256" key="3">
    <source>
        <dbReference type="ARBA" id="ARBA00023315"/>
    </source>
</evidence>
<dbReference type="HAMAP" id="MF_00688">
    <property type="entry name" value="Leu_Phe_trans"/>
    <property type="match status" value="1"/>
</dbReference>
<keyword evidence="3 4" id="KW-0012">Acyltransferase</keyword>
<keyword evidence="2 4" id="KW-0808">Transferase</keyword>
<comment type="function">
    <text evidence="4">Functions in the N-end rule pathway of protein degradation where it conjugates Leu, Phe and, less efficiently, Met from aminoacyl-tRNAs to the N-termini of proteins containing an N-terminal arginine or lysine.</text>
</comment>
<dbReference type="EC" id="2.3.2.6" evidence="4"/>
<comment type="catalytic activity">
    <reaction evidence="4">
        <text>N-terminal L-arginyl-[protein] + L-leucyl-tRNA(Leu) = N-terminal L-leucyl-L-arginyl-[protein] + tRNA(Leu) + H(+)</text>
        <dbReference type="Rhea" id="RHEA:50416"/>
        <dbReference type="Rhea" id="RHEA-COMP:9613"/>
        <dbReference type="Rhea" id="RHEA-COMP:9622"/>
        <dbReference type="Rhea" id="RHEA-COMP:12672"/>
        <dbReference type="Rhea" id="RHEA-COMP:12673"/>
        <dbReference type="ChEBI" id="CHEBI:15378"/>
        <dbReference type="ChEBI" id="CHEBI:64719"/>
        <dbReference type="ChEBI" id="CHEBI:78442"/>
        <dbReference type="ChEBI" id="CHEBI:78494"/>
        <dbReference type="ChEBI" id="CHEBI:133044"/>
        <dbReference type="EC" id="2.3.2.6"/>
    </reaction>
</comment>
<dbReference type="InterPro" id="IPR042203">
    <property type="entry name" value="Leu/Phe-tRNA_Trfase_C"/>
</dbReference>
<evidence type="ECO:0000313" key="6">
    <source>
        <dbReference type="Proteomes" id="UP001213664"/>
    </source>
</evidence>
<evidence type="ECO:0000313" key="5">
    <source>
        <dbReference type="EMBL" id="WEK39632.1"/>
    </source>
</evidence>
<sequence length="241" mass="26082">MGGPSEGRKLTDPDFSASGPFGGFGPEDLLACYARGVFPMAEARDDPRVFIIEPDQRGVIPLDAFHIPSRLRRTVRGEPFDIRVDTAFEAVLDGCAAAQGPDREDTWINAPIRRLYAALFAQGFVHSIECWRDERLVGGLYGVSLGGAFFGESMFSRERDASKVALVHLVARLRKGGWTLLDAQFLTEHLSQFGAVETPQAAYLRRLAPALKVTPDQTALTAPLTGAEAVEAALAPGAPTR</sequence>
<dbReference type="InterPro" id="IPR016181">
    <property type="entry name" value="Acyl_CoA_acyltransferase"/>
</dbReference>
<dbReference type="GO" id="GO:0005737">
    <property type="term" value="C:cytoplasm"/>
    <property type="evidence" value="ECO:0007669"/>
    <property type="project" value="UniProtKB-SubCell"/>
</dbReference>
<comment type="catalytic activity">
    <reaction evidence="4">
        <text>N-terminal L-lysyl-[protein] + L-leucyl-tRNA(Leu) = N-terminal L-leucyl-L-lysyl-[protein] + tRNA(Leu) + H(+)</text>
        <dbReference type="Rhea" id="RHEA:12340"/>
        <dbReference type="Rhea" id="RHEA-COMP:9613"/>
        <dbReference type="Rhea" id="RHEA-COMP:9622"/>
        <dbReference type="Rhea" id="RHEA-COMP:12670"/>
        <dbReference type="Rhea" id="RHEA-COMP:12671"/>
        <dbReference type="ChEBI" id="CHEBI:15378"/>
        <dbReference type="ChEBI" id="CHEBI:65249"/>
        <dbReference type="ChEBI" id="CHEBI:78442"/>
        <dbReference type="ChEBI" id="CHEBI:78494"/>
        <dbReference type="ChEBI" id="CHEBI:133043"/>
        <dbReference type="EC" id="2.3.2.6"/>
    </reaction>
</comment>
<reference evidence="5" key="1">
    <citation type="submission" date="2023-03" db="EMBL/GenBank/DDBJ databases">
        <title>Andean soil-derived lignocellulolytic bacterial consortium as a source of novel taxa and putative plastic-active enzymes.</title>
        <authorList>
            <person name="Diaz-Garcia L."/>
            <person name="Chuvochina M."/>
            <person name="Feuerriegel G."/>
            <person name="Bunk B."/>
            <person name="Sproer C."/>
            <person name="Streit W.R."/>
            <person name="Rodriguez L.M."/>
            <person name="Overmann J."/>
            <person name="Jimenez D.J."/>
        </authorList>
    </citation>
    <scope>NUCLEOTIDE SEQUENCE</scope>
    <source>
        <strain evidence="5">MAG 833</strain>
    </source>
</reference>
<comment type="similarity">
    <text evidence="4">Belongs to the L/F-transferase family.</text>
</comment>
<dbReference type="Pfam" id="PF03588">
    <property type="entry name" value="Leu_Phe_trans"/>
    <property type="match status" value="1"/>
</dbReference>
<dbReference type="EMBL" id="CP119326">
    <property type="protein sequence ID" value="WEK39632.1"/>
    <property type="molecule type" value="Genomic_DNA"/>
</dbReference>